<feature type="region of interest" description="Disordered" evidence="1">
    <location>
        <begin position="241"/>
        <end position="294"/>
    </location>
</feature>
<keyword evidence="2" id="KW-0472">Membrane</keyword>
<dbReference type="Proteomes" id="UP001642501">
    <property type="component" value="Unassembled WGS sequence"/>
</dbReference>
<keyword evidence="4" id="KW-1185">Reference proteome</keyword>
<keyword evidence="2" id="KW-1133">Transmembrane helix</keyword>
<organism evidence="3 4">
    <name type="scientific">Sporothrix epigloea</name>
    <dbReference type="NCBI Taxonomy" id="1892477"/>
    <lineage>
        <taxon>Eukaryota</taxon>
        <taxon>Fungi</taxon>
        <taxon>Dikarya</taxon>
        <taxon>Ascomycota</taxon>
        <taxon>Pezizomycotina</taxon>
        <taxon>Sordariomycetes</taxon>
        <taxon>Sordariomycetidae</taxon>
        <taxon>Ophiostomatales</taxon>
        <taxon>Ophiostomataceae</taxon>
        <taxon>Sporothrix</taxon>
    </lineage>
</organism>
<feature type="transmembrane region" description="Helical" evidence="2">
    <location>
        <begin position="36"/>
        <end position="57"/>
    </location>
</feature>
<keyword evidence="2" id="KW-0812">Transmembrane</keyword>
<reference evidence="3 4" key="1">
    <citation type="submission" date="2024-01" db="EMBL/GenBank/DDBJ databases">
        <authorList>
            <person name="Allen C."/>
            <person name="Tagirdzhanova G."/>
        </authorList>
    </citation>
    <scope>NUCLEOTIDE SEQUENCE [LARGE SCALE GENOMIC DNA]</scope>
    <source>
        <strain evidence="3 4">CBS 573.63</strain>
    </source>
</reference>
<evidence type="ECO:0000313" key="3">
    <source>
        <dbReference type="EMBL" id="CAK7268364.1"/>
    </source>
</evidence>
<comment type="caution">
    <text evidence="3">The sequence shown here is derived from an EMBL/GenBank/DDBJ whole genome shotgun (WGS) entry which is preliminary data.</text>
</comment>
<gene>
    <name evidence="3" type="ORF">SEPCBS57363_003056</name>
</gene>
<name>A0ABP0DKL8_9PEZI</name>
<feature type="transmembrane region" description="Helical" evidence="2">
    <location>
        <begin position="83"/>
        <end position="106"/>
    </location>
</feature>
<proteinExistence type="predicted"/>
<feature type="transmembrane region" description="Helical" evidence="2">
    <location>
        <begin position="12"/>
        <end position="31"/>
    </location>
</feature>
<evidence type="ECO:0000256" key="1">
    <source>
        <dbReference type="SAM" id="MobiDB-lite"/>
    </source>
</evidence>
<feature type="transmembrane region" description="Helical" evidence="2">
    <location>
        <begin position="118"/>
        <end position="140"/>
    </location>
</feature>
<dbReference type="EMBL" id="CAWUOM010000045">
    <property type="protein sequence ID" value="CAK7268364.1"/>
    <property type="molecule type" value="Genomic_DNA"/>
</dbReference>
<evidence type="ECO:0008006" key="5">
    <source>
        <dbReference type="Google" id="ProtNLM"/>
    </source>
</evidence>
<feature type="compositionally biased region" description="Low complexity" evidence="1">
    <location>
        <begin position="242"/>
        <end position="257"/>
    </location>
</feature>
<evidence type="ECO:0000313" key="4">
    <source>
        <dbReference type="Proteomes" id="UP001642501"/>
    </source>
</evidence>
<feature type="transmembrane region" description="Helical" evidence="2">
    <location>
        <begin position="197"/>
        <end position="223"/>
    </location>
</feature>
<feature type="compositionally biased region" description="Basic and acidic residues" evidence="1">
    <location>
        <begin position="262"/>
        <end position="294"/>
    </location>
</feature>
<evidence type="ECO:0000256" key="2">
    <source>
        <dbReference type="SAM" id="Phobius"/>
    </source>
</evidence>
<sequence length="294" mass="31770">MTALLRLGSIETVIGFLWEITFTVFVVRLALIYAALALVSTVLVACLAHAVVLLYLANQQRHTSPQTLFDRVLNSADLSIAKMALPTLVSTAIIVIVVVGICNHIVMSYARIPQLRRFRLAIGSMAAVDVGLAWLALSFFSPASPECGGHAQKNVDKTPTPTGPLVCMPTAGVRMSTTAFCQLSRVSISCAGSNLSSVSICTIVAIVFVAAVALMPWVSMALLERPSRHYSHRRSASIAGWTTPTKTTTPTPLATLPSEQKTGNRSEGDHRPAFKDAQFKEDGHRITKELEERK</sequence>
<protein>
    <recommendedName>
        <fullName evidence="5">Integral membrane protein</fullName>
    </recommendedName>
</protein>
<accession>A0ABP0DKL8</accession>